<organism evidence="2 3">
    <name type="scientific">Eumeta variegata</name>
    <name type="common">Bagworm moth</name>
    <name type="synonym">Eumeta japonica</name>
    <dbReference type="NCBI Taxonomy" id="151549"/>
    <lineage>
        <taxon>Eukaryota</taxon>
        <taxon>Metazoa</taxon>
        <taxon>Ecdysozoa</taxon>
        <taxon>Arthropoda</taxon>
        <taxon>Hexapoda</taxon>
        <taxon>Insecta</taxon>
        <taxon>Pterygota</taxon>
        <taxon>Neoptera</taxon>
        <taxon>Endopterygota</taxon>
        <taxon>Lepidoptera</taxon>
        <taxon>Glossata</taxon>
        <taxon>Ditrysia</taxon>
        <taxon>Tineoidea</taxon>
        <taxon>Psychidae</taxon>
        <taxon>Oiketicinae</taxon>
        <taxon>Eumeta</taxon>
    </lineage>
</organism>
<evidence type="ECO:0000256" key="1">
    <source>
        <dbReference type="SAM" id="SignalP"/>
    </source>
</evidence>
<protein>
    <recommendedName>
        <fullName evidence="4">Secreted protein</fullName>
    </recommendedName>
</protein>
<keyword evidence="3" id="KW-1185">Reference proteome</keyword>
<proteinExistence type="predicted"/>
<gene>
    <name evidence="2" type="ORF">EVAR_679_1</name>
</gene>
<reference evidence="2 3" key="1">
    <citation type="journal article" date="2019" name="Commun. Biol.">
        <title>The bagworm genome reveals a unique fibroin gene that provides high tensile strength.</title>
        <authorList>
            <person name="Kono N."/>
            <person name="Nakamura H."/>
            <person name="Ohtoshi R."/>
            <person name="Tomita M."/>
            <person name="Numata K."/>
            <person name="Arakawa K."/>
        </authorList>
    </citation>
    <scope>NUCLEOTIDE SEQUENCE [LARGE SCALE GENOMIC DNA]</scope>
</reference>
<evidence type="ECO:0008006" key="4">
    <source>
        <dbReference type="Google" id="ProtNLM"/>
    </source>
</evidence>
<feature type="signal peptide" evidence="1">
    <location>
        <begin position="1"/>
        <end position="22"/>
    </location>
</feature>
<comment type="caution">
    <text evidence="2">The sequence shown here is derived from an EMBL/GenBank/DDBJ whole genome shotgun (WGS) entry which is preliminary data.</text>
</comment>
<name>A0A4C1SEG3_EUMVA</name>
<evidence type="ECO:0000313" key="3">
    <source>
        <dbReference type="Proteomes" id="UP000299102"/>
    </source>
</evidence>
<dbReference type="AlphaFoldDB" id="A0A4C1SEG3"/>
<feature type="chain" id="PRO_5020032746" description="Secreted protein" evidence="1">
    <location>
        <begin position="23"/>
        <end position="105"/>
    </location>
</feature>
<dbReference type="EMBL" id="BGZK01000003">
    <property type="protein sequence ID" value="GBO99499.1"/>
    <property type="molecule type" value="Genomic_DNA"/>
</dbReference>
<sequence>MQSRRGHSTALKIRSASFVVFACTISFAANKQPALQTTSIRVCLVPPCARIENIMYPLELVAPAVGNVHVTLAVNTKAQLPRLERVRRAPLAPYLRAARLALCYA</sequence>
<evidence type="ECO:0000313" key="2">
    <source>
        <dbReference type="EMBL" id="GBO99499.1"/>
    </source>
</evidence>
<dbReference type="Proteomes" id="UP000299102">
    <property type="component" value="Unassembled WGS sequence"/>
</dbReference>
<accession>A0A4C1SEG3</accession>
<keyword evidence="1" id="KW-0732">Signal</keyword>